<protein>
    <submittedName>
        <fullName evidence="4">Pilus assembly protein</fullName>
    </submittedName>
</protein>
<feature type="domain" description="TadE-like" evidence="3">
    <location>
        <begin position="25"/>
        <end position="67"/>
    </location>
</feature>
<sequence>MIPRRLADLGALRRGLARFRADRGGVTVIEFAVAGPVLIILLMGIFDLGHMAYVRAVLQGAVQEVARNGTLEVSETEAGDEYVRQLVRGVAPGADVEVSRSSYYDFTDIARPEAWNDKNNNGRCDNGESYTDENKNGQWDADIGKTGNGGANDVVVYTVEVTYTPVFPIPGLTDRGTKRTLTATSVRKNQPYALQLAYGSAAGVCP</sequence>
<keyword evidence="2" id="KW-0812">Transmembrane</keyword>
<proteinExistence type="predicted"/>
<dbReference type="Pfam" id="PF07811">
    <property type="entry name" value="TadE"/>
    <property type="match status" value="1"/>
</dbReference>
<gene>
    <name evidence="4" type="ORF">DI555_07180</name>
</gene>
<feature type="region of interest" description="Disordered" evidence="1">
    <location>
        <begin position="120"/>
        <end position="144"/>
    </location>
</feature>
<dbReference type="InterPro" id="IPR012495">
    <property type="entry name" value="TadE-like_dom"/>
</dbReference>
<dbReference type="AlphaFoldDB" id="A0A2W5QWK5"/>
<evidence type="ECO:0000256" key="2">
    <source>
        <dbReference type="SAM" id="Phobius"/>
    </source>
</evidence>
<evidence type="ECO:0000313" key="4">
    <source>
        <dbReference type="EMBL" id="PZQ55800.1"/>
    </source>
</evidence>
<accession>A0A2W5QWK5</accession>
<evidence type="ECO:0000259" key="3">
    <source>
        <dbReference type="Pfam" id="PF07811"/>
    </source>
</evidence>
<keyword evidence="2" id="KW-0472">Membrane</keyword>
<comment type="caution">
    <text evidence="4">The sequence shown here is derived from an EMBL/GenBank/DDBJ whole genome shotgun (WGS) entry which is preliminary data.</text>
</comment>
<name>A0A2W5QWK5_9SPHN</name>
<evidence type="ECO:0000313" key="5">
    <source>
        <dbReference type="Proteomes" id="UP000249082"/>
    </source>
</evidence>
<feature type="transmembrane region" description="Helical" evidence="2">
    <location>
        <begin position="21"/>
        <end position="46"/>
    </location>
</feature>
<organism evidence="4 5">
    <name type="scientific">Novosphingobium pentaromativorans</name>
    <dbReference type="NCBI Taxonomy" id="205844"/>
    <lineage>
        <taxon>Bacteria</taxon>
        <taxon>Pseudomonadati</taxon>
        <taxon>Pseudomonadota</taxon>
        <taxon>Alphaproteobacteria</taxon>
        <taxon>Sphingomonadales</taxon>
        <taxon>Sphingomonadaceae</taxon>
        <taxon>Novosphingobium</taxon>
    </lineage>
</organism>
<reference evidence="4 5" key="1">
    <citation type="submission" date="2017-08" db="EMBL/GenBank/DDBJ databases">
        <title>Infants hospitalized years apart are colonized by the same room-sourced microbial strains.</title>
        <authorList>
            <person name="Brooks B."/>
            <person name="Olm M.R."/>
            <person name="Firek B.A."/>
            <person name="Baker R."/>
            <person name="Thomas B.C."/>
            <person name="Morowitz M.J."/>
            <person name="Banfield J.F."/>
        </authorList>
    </citation>
    <scope>NUCLEOTIDE SEQUENCE [LARGE SCALE GENOMIC DNA]</scope>
    <source>
        <strain evidence="4">S2_005_002_R2_33</strain>
    </source>
</reference>
<dbReference type="Proteomes" id="UP000249082">
    <property type="component" value="Unassembled WGS sequence"/>
</dbReference>
<keyword evidence="2" id="KW-1133">Transmembrane helix</keyword>
<evidence type="ECO:0000256" key="1">
    <source>
        <dbReference type="SAM" id="MobiDB-lite"/>
    </source>
</evidence>
<dbReference type="EMBL" id="QFPX01000005">
    <property type="protein sequence ID" value="PZQ55800.1"/>
    <property type="molecule type" value="Genomic_DNA"/>
</dbReference>